<organism evidence="10 11">
    <name type="scientific">Shinella kummerowiae</name>
    <dbReference type="NCBI Taxonomy" id="417745"/>
    <lineage>
        <taxon>Bacteria</taxon>
        <taxon>Pseudomonadati</taxon>
        <taxon>Pseudomonadota</taxon>
        <taxon>Alphaproteobacteria</taxon>
        <taxon>Hyphomicrobiales</taxon>
        <taxon>Rhizobiaceae</taxon>
        <taxon>Shinella</taxon>
    </lineage>
</organism>
<dbReference type="Gene3D" id="3.40.1110.10">
    <property type="entry name" value="Calcium-transporting ATPase, cytoplasmic domain N"/>
    <property type="match status" value="1"/>
</dbReference>
<protein>
    <submittedName>
        <fullName evidence="10">Cadmium-translocating P-type ATPase</fullName>
        <ecNumber evidence="10">3.6.3.3</ecNumber>
    </submittedName>
</protein>
<dbReference type="PROSITE" id="PS00154">
    <property type="entry name" value="ATPASE_E1_E2"/>
    <property type="match status" value="1"/>
</dbReference>
<dbReference type="PROSITE" id="PS50846">
    <property type="entry name" value="HMA_2"/>
    <property type="match status" value="1"/>
</dbReference>
<evidence type="ECO:0000256" key="4">
    <source>
        <dbReference type="ARBA" id="ARBA00022723"/>
    </source>
</evidence>
<dbReference type="GO" id="GO:0046872">
    <property type="term" value="F:metal ion binding"/>
    <property type="evidence" value="ECO:0007669"/>
    <property type="project" value="UniProtKB-KW"/>
</dbReference>
<dbReference type="InterPro" id="IPR036412">
    <property type="entry name" value="HAD-like_sf"/>
</dbReference>
<dbReference type="AlphaFoldDB" id="A0A6N8SL43"/>
<accession>A0A6N8SL43</accession>
<dbReference type="SUPFAM" id="SSF56784">
    <property type="entry name" value="HAD-like"/>
    <property type="match status" value="1"/>
</dbReference>
<evidence type="ECO:0000313" key="11">
    <source>
        <dbReference type="Proteomes" id="UP000435802"/>
    </source>
</evidence>
<dbReference type="PRINTS" id="PR00119">
    <property type="entry name" value="CATATPASE"/>
</dbReference>
<evidence type="ECO:0000313" key="10">
    <source>
        <dbReference type="EMBL" id="MXN48498.1"/>
    </source>
</evidence>
<dbReference type="OrthoDB" id="391538at2"/>
<gene>
    <name evidence="10" type="primary">cadA</name>
    <name evidence="10" type="ORF">GR138_25115</name>
</gene>
<dbReference type="InterPro" id="IPR027256">
    <property type="entry name" value="P-typ_ATPase_IB"/>
</dbReference>
<comment type="similarity">
    <text evidence="2 8">Belongs to the cation transport ATPase (P-type) (TC 3.A.3) family. Type IB subfamily.</text>
</comment>
<feature type="transmembrane region" description="Helical" evidence="8">
    <location>
        <begin position="121"/>
        <end position="141"/>
    </location>
</feature>
<dbReference type="GO" id="GO:0016887">
    <property type="term" value="F:ATP hydrolysis activity"/>
    <property type="evidence" value="ECO:0007669"/>
    <property type="project" value="InterPro"/>
</dbReference>
<dbReference type="NCBIfam" id="TIGR01512">
    <property type="entry name" value="ATPase-IB2_Cd"/>
    <property type="match status" value="1"/>
</dbReference>
<dbReference type="InterPro" id="IPR023298">
    <property type="entry name" value="ATPase_P-typ_TM_dom_sf"/>
</dbReference>
<dbReference type="NCBIfam" id="TIGR01525">
    <property type="entry name" value="ATPase-IB_hvy"/>
    <property type="match status" value="1"/>
</dbReference>
<dbReference type="RefSeq" id="WP_160862005.1">
    <property type="nucleotide sequence ID" value="NZ_JAODWE010000003.1"/>
</dbReference>
<dbReference type="SUPFAM" id="SSF81665">
    <property type="entry name" value="Calcium ATPase, transmembrane domain M"/>
    <property type="match status" value="1"/>
</dbReference>
<keyword evidence="8" id="KW-1003">Cell membrane</keyword>
<dbReference type="GO" id="GO:0005524">
    <property type="term" value="F:ATP binding"/>
    <property type="evidence" value="ECO:0007669"/>
    <property type="project" value="UniProtKB-UniRule"/>
</dbReference>
<dbReference type="InterPro" id="IPR006121">
    <property type="entry name" value="HMA_dom"/>
</dbReference>
<dbReference type="InterPro" id="IPR017969">
    <property type="entry name" value="Heavy-metal-associated_CS"/>
</dbReference>
<dbReference type="SUPFAM" id="SSF81653">
    <property type="entry name" value="Calcium ATPase, transduction domain A"/>
    <property type="match status" value="1"/>
</dbReference>
<dbReference type="GO" id="GO:0005886">
    <property type="term" value="C:plasma membrane"/>
    <property type="evidence" value="ECO:0007669"/>
    <property type="project" value="UniProtKB-SubCell"/>
</dbReference>
<dbReference type="Gene3D" id="3.30.70.100">
    <property type="match status" value="1"/>
</dbReference>
<dbReference type="PANTHER" id="PTHR46594:SF4">
    <property type="entry name" value="P-TYPE CATION-TRANSPORTING ATPASE"/>
    <property type="match status" value="1"/>
</dbReference>
<feature type="transmembrane region" description="Helical" evidence="8">
    <location>
        <begin position="392"/>
        <end position="413"/>
    </location>
</feature>
<dbReference type="NCBIfam" id="TIGR01494">
    <property type="entry name" value="ATPase_P-type"/>
    <property type="match status" value="1"/>
</dbReference>
<evidence type="ECO:0000256" key="3">
    <source>
        <dbReference type="ARBA" id="ARBA00022692"/>
    </source>
</evidence>
<dbReference type="Pfam" id="PF00122">
    <property type="entry name" value="E1-E2_ATPase"/>
    <property type="match status" value="1"/>
</dbReference>
<feature type="transmembrane region" description="Helical" evidence="8">
    <location>
        <begin position="686"/>
        <end position="705"/>
    </location>
</feature>
<dbReference type="PROSITE" id="PS01047">
    <property type="entry name" value="HMA_1"/>
    <property type="match status" value="1"/>
</dbReference>
<dbReference type="Pfam" id="PF00403">
    <property type="entry name" value="HMA"/>
    <property type="match status" value="1"/>
</dbReference>
<dbReference type="InterPro" id="IPR059000">
    <property type="entry name" value="ATPase_P-type_domA"/>
</dbReference>
<keyword evidence="10" id="KW-0378">Hydrolase</keyword>
<dbReference type="InterPro" id="IPR008250">
    <property type="entry name" value="ATPase_P-typ_transduc_dom_A_sf"/>
</dbReference>
<keyword evidence="7 8" id="KW-0472">Membrane</keyword>
<keyword evidence="3 8" id="KW-0812">Transmembrane</keyword>
<dbReference type="EMBL" id="WUMK01000011">
    <property type="protein sequence ID" value="MXN48498.1"/>
    <property type="molecule type" value="Genomic_DNA"/>
</dbReference>
<evidence type="ECO:0000256" key="6">
    <source>
        <dbReference type="ARBA" id="ARBA00022989"/>
    </source>
</evidence>
<evidence type="ECO:0000256" key="5">
    <source>
        <dbReference type="ARBA" id="ARBA00022967"/>
    </source>
</evidence>
<dbReference type="PANTHER" id="PTHR46594">
    <property type="entry name" value="P-TYPE CATION-TRANSPORTING ATPASE"/>
    <property type="match status" value="1"/>
</dbReference>
<feature type="transmembrane region" description="Helical" evidence="8">
    <location>
        <begin position="711"/>
        <end position="729"/>
    </location>
</feature>
<feature type="transmembrane region" description="Helical" evidence="8">
    <location>
        <begin position="153"/>
        <end position="175"/>
    </location>
</feature>
<feature type="domain" description="HMA" evidence="9">
    <location>
        <begin position="36"/>
        <end position="102"/>
    </location>
</feature>
<sequence length="747" mass="79178">MSCCAAEIGLDISQSRTGFSADELAMTSKDLGNGLRQSVLSIPAMHCGACIGAIEAALTAVPGVERARANLSLRRVTIDWKRDRQVAPDLLGAITAIGYEANLPTAEIDGEDEILAGLVRALAVAGFCSMNVMLLSVSVWSGADAATRQTFHAISALLALPAIFYAGAGFYRSAWQALSHGRTNMDVPISIGILLTFTLSLYDTVTNAPHAYFEAATSLIFVLLIGRVLDHAMRRKARSAVAALTRLIPRGANVLQNDGRLDFVELGDIKARMRLRIASGERVPTDGVLENGRAELDAALITGESLWRSVRAGEAVQAGELNLGNPFVLRATNAPADSTVAEMTRMIEAAEDGRSRYRRLADRAAGLYAPVVHSLAVLAFIIWFIASGNLHTALTIAVAVLIITCPCALGLAVPMVQVTLARHLFERGVMATDGSAFERLREIDTVVFDKTGTLTTGAPRLLGIDGITPEALKLATALARTSIHPMARAIAEAGVSAEKPPTFTDVRETAGMGLEGRLGGDLYRLGRPEWALTTQDEAVMTVLSKNGEALARFSFGEDIRPGARDLVATLKARHFEVVLLSGDSLEAVEVVANALGITDRRARLLPTEKVRAIKNLQAAGHGVLMIGDGINDAPALRAADASMAPTSASDVGRSAADFVFLGNDLRVVTDVFDSVEKAAGLIRQNFVLAALYNLISLPIAFSGYVTPLIAALAMSSSSLIVVANALRLARAPRSGENMAKSVLEART</sequence>
<dbReference type="GO" id="GO:0015662">
    <property type="term" value="F:P-type ion transporter activity"/>
    <property type="evidence" value="ECO:0007669"/>
    <property type="project" value="UniProtKB-ARBA"/>
</dbReference>
<dbReference type="SUPFAM" id="SSF55008">
    <property type="entry name" value="HMA, heavy metal-associated domain"/>
    <property type="match status" value="1"/>
</dbReference>
<dbReference type="CDD" id="cd00371">
    <property type="entry name" value="HMA"/>
    <property type="match status" value="1"/>
</dbReference>
<keyword evidence="6 8" id="KW-1133">Transmembrane helix</keyword>
<evidence type="ECO:0000256" key="2">
    <source>
        <dbReference type="ARBA" id="ARBA00006024"/>
    </source>
</evidence>
<feature type="transmembrane region" description="Helical" evidence="8">
    <location>
        <begin position="187"/>
        <end position="205"/>
    </location>
</feature>
<dbReference type="GO" id="GO:0030001">
    <property type="term" value="P:metal ion transport"/>
    <property type="evidence" value="ECO:0007669"/>
    <property type="project" value="UniProtKB-ARBA"/>
</dbReference>
<dbReference type="Gene3D" id="2.70.150.10">
    <property type="entry name" value="Calcium-transporting ATPase, cytoplasmic transduction domain A"/>
    <property type="match status" value="1"/>
</dbReference>
<dbReference type="InterPro" id="IPR023299">
    <property type="entry name" value="ATPase_P-typ_cyto_dom_N"/>
</dbReference>
<dbReference type="InterPro" id="IPR018303">
    <property type="entry name" value="ATPase_P-typ_P_site"/>
</dbReference>
<evidence type="ECO:0000259" key="9">
    <source>
        <dbReference type="PROSITE" id="PS50846"/>
    </source>
</evidence>
<dbReference type="NCBIfam" id="TIGR01511">
    <property type="entry name" value="ATPase-IB1_Cu"/>
    <property type="match status" value="1"/>
</dbReference>
<dbReference type="PROSITE" id="PS01229">
    <property type="entry name" value="COF_2"/>
    <property type="match status" value="1"/>
</dbReference>
<feature type="transmembrane region" description="Helical" evidence="8">
    <location>
        <begin position="211"/>
        <end position="229"/>
    </location>
</feature>
<dbReference type="GO" id="GO:0019829">
    <property type="term" value="F:ATPase-coupled monoatomic cation transmembrane transporter activity"/>
    <property type="evidence" value="ECO:0007669"/>
    <property type="project" value="InterPro"/>
</dbReference>
<dbReference type="InterPro" id="IPR001757">
    <property type="entry name" value="P_typ_ATPase"/>
</dbReference>
<evidence type="ECO:0000256" key="7">
    <source>
        <dbReference type="ARBA" id="ARBA00023136"/>
    </source>
</evidence>
<keyword evidence="5" id="KW-1278">Translocase</keyword>
<dbReference type="Gene3D" id="3.40.50.1000">
    <property type="entry name" value="HAD superfamily/HAD-like"/>
    <property type="match status" value="1"/>
</dbReference>
<feature type="transmembrane region" description="Helical" evidence="8">
    <location>
        <begin position="364"/>
        <end position="386"/>
    </location>
</feature>
<dbReference type="EC" id="3.6.3.3" evidence="10"/>
<dbReference type="InterPro" id="IPR036163">
    <property type="entry name" value="HMA_dom_sf"/>
</dbReference>
<dbReference type="Pfam" id="PF00702">
    <property type="entry name" value="Hydrolase"/>
    <property type="match status" value="1"/>
</dbReference>
<keyword evidence="4 8" id="KW-0479">Metal-binding</keyword>
<comment type="caution">
    <text evidence="10">The sequence shown here is derived from an EMBL/GenBank/DDBJ whole genome shotgun (WGS) entry which is preliminary data.</text>
</comment>
<proteinExistence type="inferred from homology"/>
<keyword evidence="8" id="KW-0547">Nucleotide-binding</keyword>
<dbReference type="InterPro" id="IPR023214">
    <property type="entry name" value="HAD_sf"/>
</dbReference>
<comment type="subcellular location">
    <subcellularLocation>
        <location evidence="8">Cell membrane</location>
    </subcellularLocation>
    <subcellularLocation>
        <location evidence="1">Membrane</location>
    </subcellularLocation>
</comment>
<evidence type="ECO:0000256" key="1">
    <source>
        <dbReference type="ARBA" id="ARBA00004370"/>
    </source>
</evidence>
<evidence type="ECO:0000256" key="8">
    <source>
        <dbReference type="RuleBase" id="RU362081"/>
    </source>
</evidence>
<keyword evidence="11" id="KW-1185">Reference proteome</keyword>
<dbReference type="Proteomes" id="UP000435802">
    <property type="component" value="Unassembled WGS sequence"/>
</dbReference>
<keyword evidence="8" id="KW-0067">ATP-binding</keyword>
<name>A0A6N8SL43_9HYPH</name>
<reference evidence="10 11" key="1">
    <citation type="submission" date="2019-12" db="EMBL/GenBank/DDBJ databases">
        <title>Shinella kummerowiae sp. nov., a symbiotic bacterium isolated from root nodules of the herbal legume Kummerowia stipulacea.</title>
        <authorList>
            <person name="Gao J."/>
        </authorList>
    </citation>
    <scope>NUCLEOTIDE SEQUENCE [LARGE SCALE GENOMIC DNA]</scope>
    <source>
        <strain evidence="10 11">CCBAU 25048</strain>
    </source>
</reference>